<dbReference type="PROSITE" id="PS50850">
    <property type="entry name" value="MFS"/>
    <property type="match status" value="1"/>
</dbReference>
<dbReference type="SUPFAM" id="SSF103473">
    <property type="entry name" value="MFS general substrate transporter"/>
    <property type="match status" value="1"/>
</dbReference>
<dbReference type="InterPro" id="IPR050189">
    <property type="entry name" value="MFS_Efflux_Transporters"/>
</dbReference>
<feature type="transmembrane region" description="Helical" evidence="6">
    <location>
        <begin position="235"/>
        <end position="254"/>
    </location>
</feature>
<evidence type="ECO:0000313" key="9">
    <source>
        <dbReference type="Proteomes" id="UP000198122"/>
    </source>
</evidence>
<evidence type="ECO:0000259" key="7">
    <source>
        <dbReference type="PROSITE" id="PS50850"/>
    </source>
</evidence>
<dbReference type="InterPro" id="IPR001958">
    <property type="entry name" value="Tet-R_TetA/multi-R_MdtG-like"/>
</dbReference>
<feature type="transmembrane region" description="Helical" evidence="6">
    <location>
        <begin position="64"/>
        <end position="83"/>
    </location>
</feature>
<dbReference type="Pfam" id="PF00854">
    <property type="entry name" value="PTR2"/>
    <property type="match status" value="1"/>
</dbReference>
<protein>
    <submittedName>
        <fullName evidence="8">Predicted arabinose efflux permease, MFS family</fullName>
    </submittedName>
</protein>
<accession>A0A212U5S7</accession>
<feature type="domain" description="Major facilitator superfamily (MFS) profile" evidence="7">
    <location>
        <begin position="1"/>
        <end position="379"/>
    </location>
</feature>
<dbReference type="InterPro" id="IPR000109">
    <property type="entry name" value="POT_fam"/>
</dbReference>
<evidence type="ECO:0000313" key="8">
    <source>
        <dbReference type="EMBL" id="SNC73434.1"/>
    </source>
</evidence>
<dbReference type="GO" id="GO:0005886">
    <property type="term" value="C:plasma membrane"/>
    <property type="evidence" value="ECO:0007669"/>
    <property type="project" value="UniProtKB-SubCell"/>
</dbReference>
<feature type="transmembrane region" description="Helical" evidence="6">
    <location>
        <begin position="123"/>
        <end position="147"/>
    </location>
</feature>
<sequence length="388" mass="39534">MLIGAGFVVAVGFGIVAPAIPQFARSFGVGATAAAAIISAFAAFRLVFAPVGGRLSEAFGERPVYLAGLLIVALSTGAAAFAPNYWLLLVFRSLGGIGSTMFTVAAIALLVRLAPPTQRGRVSAAYGSSFLLGNVFGPVLGGLLAPLGLRAPFLIYGGSLLVAFVVVAVGIRPGAIRAPVDAPVAPRMTVREALVDPVYRACLTSGFANGWANFGVRIALVPLFVSEVLRAGPQLAGFALAAFAVGNVLVLNHAGSLSDRIGRRPLILSGLVVCGVFTAFSGFVTDIWLYLFVMAVAGVGAGMLNPAQQAAVADVVGNERTAGTVLAGFQMSQDVGAILGPVVVGMVAERFGYGAAFAMTGAVMAVAVLVWAGRRETARAVVGDSVHS</sequence>
<dbReference type="Gene3D" id="1.20.1250.20">
    <property type="entry name" value="MFS general substrate transporter like domains"/>
    <property type="match status" value="1"/>
</dbReference>
<dbReference type="PRINTS" id="PR01035">
    <property type="entry name" value="TCRTETA"/>
</dbReference>
<feature type="transmembrane region" description="Helical" evidence="6">
    <location>
        <begin position="89"/>
        <end position="111"/>
    </location>
</feature>
<dbReference type="EMBL" id="FYEZ01000003">
    <property type="protein sequence ID" value="SNC73434.1"/>
    <property type="molecule type" value="Genomic_DNA"/>
</dbReference>
<gene>
    <name evidence="8" type="ORF">SAMN05445756_1963</name>
</gene>
<dbReference type="InterPro" id="IPR036259">
    <property type="entry name" value="MFS_trans_sf"/>
</dbReference>
<proteinExistence type="predicted"/>
<reference evidence="8 9" key="1">
    <citation type="submission" date="2017-06" db="EMBL/GenBank/DDBJ databases">
        <authorList>
            <person name="Kim H.J."/>
            <person name="Triplett B.A."/>
        </authorList>
    </citation>
    <scope>NUCLEOTIDE SEQUENCE [LARGE SCALE GENOMIC DNA]</scope>
    <source>
        <strain evidence="8 9">DSM 22179</strain>
    </source>
</reference>
<keyword evidence="3 6" id="KW-0812">Transmembrane</keyword>
<dbReference type="PANTHER" id="PTHR43124:SF3">
    <property type="entry name" value="CHLORAMPHENICOL EFFLUX PUMP RV0191"/>
    <property type="match status" value="1"/>
</dbReference>
<evidence type="ECO:0000256" key="2">
    <source>
        <dbReference type="ARBA" id="ARBA00022475"/>
    </source>
</evidence>
<evidence type="ECO:0000256" key="3">
    <source>
        <dbReference type="ARBA" id="ARBA00022692"/>
    </source>
</evidence>
<feature type="transmembrane region" description="Helical" evidence="6">
    <location>
        <begin position="266"/>
        <end position="293"/>
    </location>
</feature>
<keyword evidence="4 6" id="KW-1133">Transmembrane helix</keyword>
<dbReference type="PANTHER" id="PTHR43124">
    <property type="entry name" value="PURINE EFFLUX PUMP PBUE"/>
    <property type="match status" value="1"/>
</dbReference>
<dbReference type="GO" id="GO:0022857">
    <property type="term" value="F:transmembrane transporter activity"/>
    <property type="evidence" value="ECO:0007669"/>
    <property type="project" value="InterPro"/>
</dbReference>
<keyword evidence="2" id="KW-1003">Cell membrane</keyword>
<keyword evidence="9" id="KW-1185">Reference proteome</keyword>
<keyword evidence="5 6" id="KW-0472">Membrane</keyword>
<feature type="transmembrane region" description="Helical" evidence="6">
    <location>
        <begin position="153"/>
        <end position="171"/>
    </location>
</feature>
<evidence type="ECO:0000256" key="1">
    <source>
        <dbReference type="ARBA" id="ARBA00004651"/>
    </source>
</evidence>
<evidence type="ECO:0000256" key="5">
    <source>
        <dbReference type="ARBA" id="ARBA00023136"/>
    </source>
</evidence>
<dbReference type="InterPro" id="IPR020846">
    <property type="entry name" value="MFS_dom"/>
</dbReference>
<dbReference type="InterPro" id="IPR011701">
    <property type="entry name" value="MFS"/>
</dbReference>
<dbReference type="Pfam" id="PF07690">
    <property type="entry name" value="MFS_1"/>
    <property type="match status" value="1"/>
</dbReference>
<organism evidence="8 9">
    <name type="scientific">Kytococcus aerolatus</name>
    <dbReference type="NCBI Taxonomy" id="592308"/>
    <lineage>
        <taxon>Bacteria</taxon>
        <taxon>Bacillati</taxon>
        <taxon>Actinomycetota</taxon>
        <taxon>Actinomycetes</taxon>
        <taxon>Micrococcales</taxon>
        <taxon>Kytococcaceae</taxon>
        <taxon>Kytococcus</taxon>
    </lineage>
</organism>
<dbReference type="AlphaFoldDB" id="A0A212U5S7"/>
<dbReference type="CDD" id="cd17325">
    <property type="entry name" value="MFS_MdtG_SLC18_like"/>
    <property type="match status" value="1"/>
</dbReference>
<evidence type="ECO:0000256" key="4">
    <source>
        <dbReference type="ARBA" id="ARBA00022989"/>
    </source>
</evidence>
<evidence type="ECO:0000256" key="6">
    <source>
        <dbReference type="SAM" id="Phobius"/>
    </source>
</evidence>
<dbReference type="Gene3D" id="1.20.1720.10">
    <property type="entry name" value="Multidrug resistance protein D"/>
    <property type="match status" value="1"/>
</dbReference>
<feature type="transmembrane region" description="Helical" evidence="6">
    <location>
        <begin position="28"/>
        <end position="52"/>
    </location>
</feature>
<name>A0A212U5S7_9MICO</name>
<comment type="subcellular location">
    <subcellularLocation>
        <location evidence="1">Cell membrane</location>
        <topology evidence="1">Multi-pass membrane protein</topology>
    </subcellularLocation>
</comment>
<dbReference type="Proteomes" id="UP000198122">
    <property type="component" value="Unassembled WGS sequence"/>
</dbReference>
<feature type="transmembrane region" description="Helical" evidence="6">
    <location>
        <begin position="351"/>
        <end position="372"/>
    </location>
</feature>